<dbReference type="Proteomes" id="UP000663850">
    <property type="component" value="Unassembled WGS sequence"/>
</dbReference>
<comment type="caution">
    <text evidence="3">The sequence shown here is derived from an EMBL/GenBank/DDBJ whole genome shotgun (WGS) entry which is preliminary data.</text>
</comment>
<reference evidence="3" key="1">
    <citation type="submission" date="2021-01" db="EMBL/GenBank/DDBJ databases">
        <authorList>
            <person name="Kaushik A."/>
        </authorList>
    </citation>
    <scope>NUCLEOTIDE SEQUENCE</scope>
    <source>
        <strain evidence="3">AG5</strain>
        <strain evidence="2">Type strain: AG8-Rh-89/</strain>
    </source>
</reference>
<proteinExistence type="predicted"/>
<dbReference type="EMBL" id="CAJMWZ010006841">
    <property type="protein sequence ID" value="CAE6528199.1"/>
    <property type="molecule type" value="Genomic_DNA"/>
</dbReference>
<accession>A0A8H3I5A4</accession>
<feature type="region of interest" description="Disordered" evidence="1">
    <location>
        <begin position="170"/>
        <end position="189"/>
    </location>
</feature>
<feature type="compositionally biased region" description="Polar residues" evidence="1">
    <location>
        <begin position="202"/>
        <end position="221"/>
    </location>
</feature>
<gene>
    <name evidence="2" type="ORF">RDB_LOCUS126718</name>
    <name evidence="3" type="ORF">RDB_LOCUS165819</name>
</gene>
<dbReference type="OrthoDB" id="4364at2759"/>
<dbReference type="Proteomes" id="UP000663827">
    <property type="component" value="Unassembled WGS sequence"/>
</dbReference>
<evidence type="ECO:0000256" key="1">
    <source>
        <dbReference type="SAM" id="MobiDB-lite"/>
    </source>
</evidence>
<name>A0A8H3I5A4_9AGAM</name>
<evidence type="ECO:0000313" key="3">
    <source>
        <dbReference type="EMBL" id="CAE7220215.1"/>
    </source>
</evidence>
<protein>
    <submittedName>
        <fullName evidence="3">Uncharacterized protein</fullName>
    </submittedName>
</protein>
<dbReference type="AlphaFoldDB" id="A0A8H3I5A4"/>
<dbReference type="EMBL" id="CAJNJQ010005624">
    <property type="protein sequence ID" value="CAE7220215.1"/>
    <property type="molecule type" value="Genomic_DNA"/>
</dbReference>
<evidence type="ECO:0000313" key="4">
    <source>
        <dbReference type="Proteomes" id="UP000663827"/>
    </source>
</evidence>
<organism evidence="3 4">
    <name type="scientific">Rhizoctonia solani</name>
    <dbReference type="NCBI Taxonomy" id="456999"/>
    <lineage>
        <taxon>Eukaryota</taxon>
        <taxon>Fungi</taxon>
        <taxon>Dikarya</taxon>
        <taxon>Basidiomycota</taxon>
        <taxon>Agaricomycotina</taxon>
        <taxon>Agaricomycetes</taxon>
        <taxon>Cantharellales</taxon>
        <taxon>Ceratobasidiaceae</taxon>
        <taxon>Rhizoctonia</taxon>
    </lineage>
</organism>
<evidence type="ECO:0000313" key="2">
    <source>
        <dbReference type="EMBL" id="CAE6528199.1"/>
    </source>
</evidence>
<feature type="region of interest" description="Disordered" evidence="1">
    <location>
        <begin position="199"/>
        <end position="238"/>
    </location>
</feature>
<sequence>MTQVNSKNVVIDQFTYTPPPLPEYIARVHTLNTIVGVPSEGEVKEIHNAIRALNGLLSSIPSLYDFKLATQLAQHLFTVQMAIYRNEYPSSIFQSENVYTPPSFPSHLPISLEPVTGAPSDEELESAHKAVLTMENLANNPLFEFDALNVEASQYLFNLQFARYIQDSNHGRFAQKPPNTPARTEQSDPSIVAPDQAYGVEGQQSSQDPDTSSLGTESQASPLGHTLEPTPIPVLDHKVGGPAVSQQLEETNRFLVFAQKLLRIIGQTLLSSHYNANRNTGSYSSYRTTNDEGELPWMRNLPFIDGDSNCSSFRPRLTDPELVGYLKFYSIGSGLIEEETGDLIHTKKAEAEKRLATFLFWGRPAFPHAM</sequence>